<protein>
    <submittedName>
        <fullName evidence="3">Uncharacterized protein</fullName>
    </submittedName>
</protein>
<name>A0A147HVM2_9SPHN</name>
<dbReference type="AlphaFoldDB" id="A0A147HVM2"/>
<evidence type="ECO:0000313" key="3">
    <source>
        <dbReference type="EMBL" id="KTT68961.1"/>
    </source>
</evidence>
<sequence length="1064" mass="121068">MPASPLLTILHISDFHYSTRKRREQGIIVDALVRDLETLCVGHRRPDVVLFSGDLVQAAGIDLHSDAYDFLLDRVLKATGCSEERLFIAPGNHDLSWKGLEAHGDTLRAWRGVIGQNDEMARINALYEERAFDAAVAAKFSEYLELDQYLRSGGRGVERKLQTAFVTVDRIEALDLDLVTFNTAVFSSGGNKAFDADERNLVVPEYAVMEAVKALTPDSFRLFVTHHPFAHLSEISARYLEGEITRYADLHLFGHMHDPQPRRVVGLKGEVVSNQAGALFTSRTDYYDGYALITVDRQDRLTETLVRSYFKERDEFDDGVDLVEGGRWWSSEEAKKHFRTIASPVAEGAFREHLRGPALAALLARESDDGGDGDLHERFVAPPLMRHVIAETAPEDEKVEIETPVPFDEVVCGDTNVILYARPEYGRTTLLKQIRYGVLKKAAEIGFPRLPMLIDFQDISSNVDNVLRKVKGGSEATPENSSVEALLKLGHACVLIDDVYFGDANRMKILRQFVQRYPKARYVLSSPQASATNMGAFVNPGMPVGFEFVEVREFRRDNMRQLLRRDDRCTDVEHWLDRLQTEFLEINLPFTAANGSILIEILSEKHNFTPTNRAVLMEQFVDSTLRKASIEQSRRETFDYTNKTDLLSHIAAWMAKRNDYVPSREDLRAEMRSYVDARGLNVALDDLFTEFLTARIFVSKSEDRMAFRYRGVMEYFIALRMTADQDFRAWVLDEGRYLRFINEIQYYAGKLRNDAALVDLIAERHARIMAEVTAASGEIDLNEFDNVPLPTNRKDADLEQTSHEVFSPPLSQEEKDEEIEAGLPKDAEDRQEVFRPKTDDLGDQLTYSLLLYSGLIKNMELISDADKRRHLAEIWRGWAHALGSSLRYAPRLAKERRFQANGIVYEVQAPHGMSDATLLRQLMLQLPHITVRALSGALGTEKLERQLTEPQLDEQGEPSIVEFLRVGLIADLRLAATPMSIATLSKRLQNSRYMLWALIVHVGQLRRLDRVRPEHFQALEAPVAEALAALKGGSRKAQLEEKNRQLNRQRRDRLLLTMKRQQER</sequence>
<gene>
    <name evidence="3" type="ORF">NS319_11900</name>
</gene>
<dbReference type="InterPro" id="IPR057123">
    <property type="entry name" value="STAND_NTPase4_dom"/>
</dbReference>
<evidence type="ECO:0000313" key="4">
    <source>
        <dbReference type="Proteomes" id="UP000072867"/>
    </source>
</evidence>
<accession>A0A147HVM2</accession>
<evidence type="ECO:0000259" key="2">
    <source>
        <dbReference type="Pfam" id="PF24406"/>
    </source>
</evidence>
<dbReference type="Gene3D" id="3.60.21.10">
    <property type="match status" value="1"/>
</dbReference>
<dbReference type="Pfam" id="PF24406">
    <property type="entry name" value="nSTAND_NTPase4"/>
    <property type="match status" value="1"/>
</dbReference>
<proteinExistence type="predicted"/>
<feature type="domain" description="Calcineurin-like phosphoesterase" evidence="1">
    <location>
        <begin position="8"/>
        <end position="259"/>
    </location>
</feature>
<dbReference type="InterPro" id="IPR004843">
    <property type="entry name" value="Calcineurin-like_PHP"/>
</dbReference>
<reference evidence="3 4" key="1">
    <citation type="journal article" date="2016" name="Front. Microbiol.">
        <title>Genomic Resource of Rice Seed Associated Bacteria.</title>
        <authorList>
            <person name="Midha S."/>
            <person name="Bansal K."/>
            <person name="Sharma S."/>
            <person name="Kumar N."/>
            <person name="Patil P.P."/>
            <person name="Chaudhry V."/>
            <person name="Patil P.B."/>
        </authorList>
    </citation>
    <scope>NUCLEOTIDE SEQUENCE [LARGE SCALE GENOMIC DNA]</scope>
    <source>
        <strain evidence="3 4">NS319</strain>
    </source>
</reference>
<dbReference type="EMBL" id="LDTD01000080">
    <property type="protein sequence ID" value="KTT68961.1"/>
    <property type="molecule type" value="Genomic_DNA"/>
</dbReference>
<dbReference type="SUPFAM" id="SSF56300">
    <property type="entry name" value="Metallo-dependent phosphatases"/>
    <property type="match status" value="1"/>
</dbReference>
<dbReference type="PANTHER" id="PTHR31302:SF0">
    <property type="entry name" value="TRANSMEMBRANE PROTEIN WITH METALLOPHOSPHOESTERASE DOMAIN"/>
    <property type="match status" value="1"/>
</dbReference>
<dbReference type="InterPro" id="IPR029052">
    <property type="entry name" value="Metallo-depent_PP-like"/>
</dbReference>
<comment type="caution">
    <text evidence="3">The sequence shown here is derived from an EMBL/GenBank/DDBJ whole genome shotgun (WGS) entry which is preliminary data.</text>
</comment>
<dbReference type="PANTHER" id="PTHR31302">
    <property type="entry name" value="TRANSMEMBRANE PROTEIN WITH METALLOPHOSPHOESTERASE DOMAIN-RELATED"/>
    <property type="match status" value="1"/>
</dbReference>
<dbReference type="PATRIC" id="fig|33051.3.peg.3611"/>
<dbReference type="RefSeq" id="WP_058733797.1">
    <property type="nucleotide sequence ID" value="NZ_LDTD01000080.1"/>
</dbReference>
<feature type="domain" description="STAND NTPase 4 small alpha/beta" evidence="2">
    <location>
        <begin position="660"/>
        <end position="717"/>
    </location>
</feature>
<dbReference type="InterPro" id="IPR051158">
    <property type="entry name" value="Metallophosphoesterase_sf"/>
</dbReference>
<evidence type="ECO:0000259" key="1">
    <source>
        <dbReference type="Pfam" id="PF00149"/>
    </source>
</evidence>
<dbReference type="Proteomes" id="UP000072867">
    <property type="component" value="Unassembled WGS sequence"/>
</dbReference>
<organism evidence="3 4">
    <name type="scientific">Sphingomonas sanguinis</name>
    <dbReference type="NCBI Taxonomy" id="33051"/>
    <lineage>
        <taxon>Bacteria</taxon>
        <taxon>Pseudomonadati</taxon>
        <taxon>Pseudomonadota</taxon>
        <taxon>Alphaproteobacteria</taxon>
        <taxon>Sphingomonadales</taxon>
        <taxon>Sphingomonadaceae</taxon>
        <taxon>Sphingomonas</taxon>
    </lineage>
</organism>
<dbReference type="Pfam" id="PF00149">
    <property type="entry name" value="Metallophos"/>
    <property type="match status" value="1"/>
</dbReference>
<dbReference type="GO" id="GO:0016787">
    <property type="term" value="F:hydrolase activity"/>
    <property type="evidence" value="ECO:0007669"/>
    <property type="project" value="InterPro"/>
</dbReference>